<dbReference type="AlphaFoldDB" id="A0AAU1I1N2"/>
<protein>
    <submittedName>
        <fullName evidence="2">Aminoglycoside phosphotransferase family protein</fullName>
    </submittedName>
</protein>
<dbReference type="Gene3D" id="3.30.200.20">
    <property type="entry name" value="Phosphorylase Kinase, domain 1"/>
    <property type="match status" value="1"/>
</dbReference>
<name>A0AAU1I1N2_9ACTN</name>
<evidence type="ECO:0000259" key="1">
    <source>
        <dbReference type="Pfam" id="PF01636"/>
    </source>
</evidence>
<dbReference type="InterPro" id="IPR051678">
    <property type="entry name" value="AGP_Transferase"/>
</dbReference>
<gene>
    <name evidence="2" type="ORF">OG477_27700</name>
</gene>
<dbReference type="Gene3D" id="3.90.1200.10">
    <property type="match status" value="1"/>
</dbReference>
<reference evidence="2" key="1">
    <citation type="submission" date="2022-10" db="EMBL/GenBank/DDBJ databases">
        <title>The complete genomes of actinobacterial strains from the NBC collection.</title>
        <authorList>
            <person name="Joergensen T.S."/>
            <person name="Alvarez Arevalo M."/>
            <person name="Sterndorff E.B."/>
            <person name="Faurdal D."/>
            <person name="Vuksanovic O."/>
            <person name="Mourched A.-S."/>
            <person name="Charusanti P."/>
            <person name="Shaw S."/>
            <person name="Blin K."/>
            <person name="Weber T."/>
        </authorList>
    </citation>
    <scope>NUCLEOTIDE SEQUENCE</scope>
    <source>
        <strain evidence="2">NBC 00180</strain>
    </source>
</reference>
<sequence length="310" mass="32883">MSSPAKMHADELDIDEGLVARLIAEQFPRWRGPAVVRVDSAGTDNAMYRLGDDMVVRLPRLPGGGRQVDREHRWLPRLAPHLPLTIPKPLAKGTPGHGYPLPWGVYEWLGGENAYDAPLTELRGAAEELGRFAAALRSVDAAGGPPSYRGGPVGADDADVRAAIRDLGAAGALDATAATAAWEDVLRLPQWDADPVWLHGDLLPGNLLTSSGRLTSVIDFGCFGVGDPAADTMAAWTVFDAGSREVFRAAADVDEATWARGRGWALRFGLTAEHYYGEVCGNGTNPVLAAVGRRAVSEVLAEWASGDASG</sequence>
<dbReference type="InterPro" id="IPR011009">
    <property type="entry name" value="Kinase-like_dom_sf"/>
</dbReference>
<accession>A0AAU1I1N2</accession>
<dbReference type="InterPro" id="IPR002575">
    <property type="entry name" value="Aminoglycoside_PTrfase"/>
</dbReference>
<dbReference type="EMBL" id="CP108140">
    <property type="protein sequence ID" value="WTP88903.1"/>
    <property type="molecule type" value="Genomic_DNA"/>
</dbReference>
<evidence type="ECO:0000313" key="2">
    <source>
        <dbReference type="EMBL" id="WTP88903.1"/>
    </source>
</evidence>
<dbReference type="PANTHER" id="PTHR21310">
    <property type="entry name" value="AMINOGLYCOSIDE PHOSPHOTRANSFERASE-RELATED-RELATED"/>
    <property type="match status" value="1"/>
</dbReference>
<dbReference type="Pfam" id="PF01636">
    <property type="entry name" value="APH"/>
    <property type="match status" value="1"/>
</dbReference>
<feature type="domain" description="Aminoglycoside phosphotransferase" evidence="1">
    <location>
        <begin position="36"/>
        <end position="264"/>
    </location>
</feature>
<dbReference type="CDD" id="cd05155">
    <property type="entry name" value="APH_ChoK_like_1"/>
    <property type="match status" value="1"/>
</dbReference>
<proteinExistence type="predicted"/>
<dbReference type="SUPFAM" id="SSF56112">
    <property type="entry name" value="Protein kinase-like (PK-like)"/>
    <property type="match status" value="1"/>
</dbReference>
<dbReference type="PANTHER" id="PTHR21310:SF42">
    <property type="entry name" value="BIFUNCTIONAL AAC_APH"/>
    <property type="match status" value="1"/>
</dbReference>
<organism evidence="2">
    <name type="scientific">Streptomyces sp. NBC_00180</name>
    <dbReference type="NCBI Taxonomy" id="2903632"/>
    <lineage>
        <taxon>Bacteria</taxon>
        <taxon>Bacillati</taxon>
        <taxon>Actinomycetota</taxon>
        <taxon>Actinomycetes</taxon>
        <taxon>Kitasatosporales</taxon>
        <taxon>Streptomycetaceae</taxon>
        <taxon>Streptomyces</taxon>
    </lineage>
</organism>